<gene>
    <name evidence="1" type="ORF">LOK49_LG09G02256</name>
</gene>
<reference evidence="1 2" key="1">
    <citation type="journal article" date="2022" name="Plant J.">
        <title>Chromosome-level genome of Camellia lanceoleosa provides a valuable resource for understanding genome evolution and self-incompatibility.</title>
        <authorList>
            <person name="Gong W."/>
            <person name="Xiao S."/>
            <person name="Wang L."/>
            <person name="Liao Z."/>
            <person name="Chang Y."/>
            <person name="Mo W."/>
            <person name="Hu G."/>
            <person name="Li W."/>
            <person name="Zhao G."/>
            <person name="Zhu H."/>
            <person name="Hu X."/>
            <person name="Ji K."/>
            <person name="Xiang X."/>
            <person name="Song Q."/>
            <person name="Yuan D."/>
            <person name="Jin S."/>
            <person name="Zhang L."/>
        </authorList>
    </citation>
    <scope>NUCLEOTIDE SEQUENCE [LARGE SCALE GENOMIC DNA]</scope>
    <source>
        <strain evidence="1">SQ_2022a</strain>
    </source>
</reference>
<keyword evidence="2" id="KW-1185">Reference proteome</keyword>
<organism evidence="1 2">
    <name type="scientific">Camellia lanceoleosa</name>
    <dbReference type="NCBI Taxonomy" id="1840588"/>
    <lineage>
        <taxon>Eukaryota</taxon>
        <taxon>Viridiplantae</taxon>
        <taxon>Streptophyta</taxon>
        <taxon>Embryophyta</taxon>
        <taxon>Tracheophyta</taxon>
        <taxon>Spermatophyta</taxon>
        <taxon>Magnoliopsida</taxon>
        <taxon>eudicotyledons</taxon>
        <taxon>Gunneridae</taxon>
        <taxon>Pentapetalae</taxon>
        <taxon>asterids</taxon>
        <taxon>Ericales</taxon>
        <taxon>Theaceae</taxon>
        <taxon>Camellia</taxon>
    </lineage>
</organism>
<sequence>MISHSKSTALCVGVDVDMNGDGGLCVDVDGDRGGCGGGGGGVEEVCHSQDSARTSPIGDPIEDKVIASELRNASNRRSNGTPIDQEMSKEVESKHNPPSVVAKLMGLDTLPRQQSDSAAQRSHSRDYARSHSDSSL</sequence>
<evidence type="ECO:0000313" key="2">
    <source>
        <dbReference type="Proteomes" id="UP001060215"/>
    </source>
</evidence>
<comment type="caution">
    <text evidence="1">The sequence shown here is derived from an EMBL/GenBank/DDBJ whole genome shotgun (WGS) entry which is preliminary data.</text>
</comment>
<proteinExistence type="predicted"/>
<accession>A0ACC0GFD6</accession>
<dbReference type="EMBL" id="CM045765">
    <property type="protein sequence ID" value="KAI7999853.1"/>
    <property type="molecule type" value="Genomic_DNA"/>
</dbReference>
<evidence type="ECO:0000313" key="1">
    <source>
        <dbReference type="EMBL" id="KAI7999853.1"/>
    </source>
</evidence>
<name>A0ACC0GFD6_9ERIC</name>
<protein>
    <submittedName>
        <fullName evidence="1">Uncharacterized protein</fullName>
    </submittedName>
</protein>
<dbReference type="Proteomes" id="UP001060215">
    <property type="component" value="Chromosome 8"/>
</dbReference>